<dbReference type="AlphaFoldDB" id="A0A2A9CQU6"/>
<dbReference type="Gene3D" id="3.40.50.1820">
    <property type="entry name" value="alpha/beta hydrolase"/>
    <property type="match status" value="1"/>
</dbReference>
<evidence type="ECO:0000259" key="2">
    <source>
        <dbReference type="Pfam" id="PF00561"/>
    </source>
</evidence>
<protein>
    <submittedName>
        <fullName evidence="3">Pimeloyl-ACP methyl ester carboxylesterase</fullName>
    </submittedName>
</protein>
<dbReference type="Pfam" id="PF00561">
    <property type="entry name" value="Abhydrolase_1"/>
    <property type="match status" value="1"/>
</dbReference>
<accession>A0A2A9CQU6</accession>
<keyword evidence="1" id="KW-0378">Hydrolase</keyword>
<dbReference type="Proteomes" id="UP000226079">
    <property type="component" value="Unassembled WGS sequence"/>
</dbReference>
<gene>
    <name evidence="3" type="ORF">ATK74_1357</name>
</gene>
<dbReference type="GO" id="GO:0052689">
    <property type="term" value="F:carboxylic ester hydrolase activity"/>
    <property type="evidence" value="ECO:0007669"/>
    <property type="project" value="TreeGrafter"/>
</dbReference>
<reference evidence="3 4" key="1">
    <citation type="submission" date="2017-10" db="EMBL/GenBank/DDBJ databases">
        <title>Sequencing the genomes of 1000 actinobacteria strains.</title>
        <authorList>
            <person name="Klenk H.-P."/>
        </authorList>
    </citation>
    <scope>NUCLEOTIDE SEQUENCE [LARGE SCALE GENOMIC DNA]</scope>
    <source>
        <strain evidence="3 4">DSM 15597</strain>
    </source>
</reference>
<comment type="caution">
    <text evidence="3">The sequence shown here is derived from an EMBL/GenBank/DDBJ whole genome shotgun (WGS) entry which is preliminary data.</text>
</comment>
<sequence>MTTIYTELVGSGRPRFAILPGLFGRGRNWSSIAAALAEQGYPTVLFDLPNHGRSGWTDTFSYPALADQVAEEIELRLGSAARLILVGHSLGGKVAMLTALRHPGLVAGLGVADIAPAVSDQVSSFAPLVAAMRGLDLTRLESRTEADQLLAASISDDASRGLLLQNLRRRGGWHWQLNLDLLGSSLDAIADWPDPGPVSYPGPTLWLTGERSRYCRPEHLPTMRRLFPAVEQVVIPGAGHWVHADNPDAVIGALVRLAELSEA</sequence>
<dbReference type="OrthoDB" id="63519at2"/>
<keyword evidence="4" id="KW-1185">Reference proteome</keyword>
<dbReference type="RefSeq" id="WP_098460307.1">
    <property type="nucleotide sequence ID" value="NZ_PDJC01000001.1"/>
</dbReference>
<feature type="domain" description="AB hydrolase-1" evidence="2">
    <location>
        <begin position="16"/>
        <end position="247"/>
    </location>
</feature>
<proteinExistence type="predicted"/>
<evidence type="ECO:0000313" key="3">
    <source>
        <dbReference type="EMBL" id="PFG16804.1"/>
    </source>
</evidence>
<dbReference type="InterPro" id="IPR029058">
    <property type="entry name" value="AB_hydrolase_fold"/>
</dbReference>
<dbReference type="PANTHER" id="PTHR46118">
    <property type="entry name" value="PROTEIN ABHD11"/>
    <property type="match status" value="1"/>
</dbReference>
<organism evidence="3 4">
    <name type="scientific">Propionicimonas paludicola</name>
    <dbReference type="NCBI Taxonomy" id="185243"/>
    <lineage>
        <taxon>Bacteria</taxon>
        <taxon>Bacillati</taxon>
        <taxon>Actinomycetota</taxon>
        <taxon>Actinomycetes</taxon>
        <taxon>Propionibacteriales</taxon>
        <taxon>Nocardioidaceae</taxon>
        <taxon>Propionicimonas</taxon>
    </lineage>
</organism>
<dbReference type="InterPro" id="IPR000073">
    <property type="entry name" value="AB_hydrolase_1"/>
</dbReference>
<evidence type="ECO:0000313" key="4">
    <source>
        <dbReference type="Proteomes" id="UP000226079"/>
    </source>
</evidence>
<dbReference type="PANTHER" id="PTHR46118:SF4">
    <property type="entry name" value="PROTEIN ABHD11"/>
    <property type="match status" value="1"/>
</dbReference>
<dbReference type="EMBL" id="PDJC01000001">
    <property type="protein sequence ID" value="PFG16804.1"/>
    <property type="molecule type" value="Genomic_DNA"/>
</dbReference>
<evidence type="ECO:0000256" key="1">
    <source>
        <dbReference type="ARBA" id="ARBA00022801"/>
    </source>
</evidence>
<name>A0A2A9CQU6_9ACTN</name>
<dbReference type="SUPFAM" id="SSF53474">
    <property type="entry name" value="alpha/beta-Hydrolases"/>
    <property type="match status" value="1"/>
</dbReference>